<keyword evidence="3" id="KW-1185">Reference proteome</keyword>
<dbReference type="Gene3D" id="3.30.1900.20">
    <property type="match status" value="2"/>
</dbReference>
<evidence type="ECO:0000313" key="3">
    <source>
        <dbReference type="Proteomes" id="UP000019109"/>
    </source>
</evidence>
<dbReference type="STRING" id="1294263.JCM21531_877"/>
<dbReference type="GO" id="GO:0008408">
    <property type="term" value="F:3'-5' exonuclease activity"/>
    <property type="evidence" value="ECO:0007669"/>
    <property type="project" value="InterPro"/>
</dbReference>
<accession>W4V224</accession>
<dbReference type="SUPFAM" id="SSF53098">
    <property type="entry name" value="Ribonuclease H-like"/>
    <property type="match status" value="1"/>
</dbReference>
<dbReference type="Pfam" id="PF07733">
    <property type="entry name" value="DNA_pol3_alpha"/>
    <property type="match status" value="2"/>
</dbReference>
<organism evidence="2 3">
    <name type="scientific">Acetivibrio straminisolvens JCM 21531</name>
    <dbReference type="NCBI Taxonomy" id="1294263"/>
    <lineage>
        <taxon>Bacteria</taxon>
        <taxon>Bacillati</taxon>
        <taxon>Bacillota</taxon>
        <taxon>Clostridia</taxon>
        <taxon>Eubacteriales</taxon>
        <taxon>Oscillospiraceae</taxon>
        <taxon>Acetivibrio</taxon>
    </lineage>
</organism>
<evidence type="ECO:0000313" key="2">
    <source>
        <dbReference type="EMBL" id="GAE87505.1"/>
    </source>
</evidence>
<feature type="domain" description="Bacterial DNA polymerase III alpha subunit NTPase" evidence="1">
    <location>
        <begin position="23"/>
        <end position="212"/>
    </location>
</feature>
<feature type="domain" description="Bacterial DNA polymerase III alpha subunit NTPase" evidence="1">
    <location>
        <begin position="215"/>
        <end position="292"/>
    </location>
</feature>
<sequence>MCEDILPIPDGTFPPKIEGAEEEIRMLAQNKACEIYGDTLPDIVEKRMEKELNSIITNGFSVMYIIAQKLVWKSLSDGYLVGSRGSVGSSFVAYLIGITEVNSLPPHYICESCKYSEFVLDGSYGCGFDMPDKECPNCGRSLKKDGYDIPFETFLGFEGDKEPDIDLNFSGEYQPVAHKYTEELFGVGHVYRAGTIGTIAEKTAYGFVKNYLDERNIVATNAEINRLVKGCTGVKRTTGQHPGGVMIVPQDREIYEFCPIQYPADDSTSGTITTHFDYHSISGRLLKLDILGHDDPTVIRMLEDLTGVNARTIPIGRRKQWVYSAVPNRWE</sequence>
<comment type="caution">
    <text evidence="2">The sequence shown here is derived from an EMBL/GenBank/DDBJ whole genome shotgun (WGS) entry which is preliminary data.</text>
</comment>
<dbReference type="GO" id="GO:0006260">
    <property type="term" value="P:DNA replication"/>
    <property type="evidence" value="ECO:0007669"/>
    <property type="project" value="InterPro"/>
</dbReference>
<proteinExistence type="predicted"/>
<evidence type="ECO:0000259" key="1">
    <source>
        <dbReference type="Pfam" id="PF07733"/>
    </source>
</evidence>
<dbReference type="PANTHER" id="PTHR32294:SF5">
    <property type="entry name" value="DNA POLYMERASE III POLC-TYPE"/>
    <property type="match status" value="1"/>
</dbReference>
<name>W4V224_9FIRM</name>
<dbReference type="InterPro" id="IPR004805">
    <property type="entry name" value="DnaE2/DnaE/PolC"/>
</dbReference>
<gene>
    <name evidence="2" type="ORF">JCM21531_877</name>
</gene>
<protein>
    <submittedName>
        <fullName evidence="2">DNA polymerase III alpha subunit</fullName>
    </submittedName>
</protein>
<dbReference type="InterPro" id="IPR012337">
    <property type="entry name" value="RNaseH-like_sf"/>
</dbReference>
<dbReference type="EMBL" id="BAVR01000007">
    <property type="protein sequence ID" value="GAE87505.1"/>
    <property type="molecule type" value="Genomic_DNA"/>
</dbReference>
<dbReference type="Proteomes" id="UP000019109">
    <property type="component" value="Unassembled WGS sequence"/>
</dbReference>
<dbReference type="InterPro" id="IPR011708">
    <property type="entry name" value="DNA_pol3_alpha_NTPase_dom"/>
</dbReference>
<reference evidence="2" key="1">
    <citation type="journal article" date="2014" name="Genome Announc.">
        <title>Draft Genome Sequence of Clostridium straminisolvens Strain JCM 21531T, Isolated from a Cellulose-Degrading Bacterial Community.</title>
        <authorList>
            <person name="Yuki M."/>
            <person name="Oshima K."/>
            <person name="Suda W."/>
            <person name="Sakamoto M."/>
            <person name="Kitamura K."/>
            <person name="Iida T."/>
            <person name="Hattori M."/>
            <person name="Ohkuma M."/>
        </authorList>
    </citation>
    <scope>NUCLEOTIDE SEQUENCE [LARGE SCALE GENOMIC DNA]</scope>
    <source>
        <strain evidence="2">JCM 21531</strain>
    </source>
</reference>
<dbReference type="AlphaFoldDB" id="W4V224"/>
<dbReference type="PANTHER" id="PTHR32294">
    <property type="entry name" value="DNA POLYMERASE III SUBUNIT ALPHA"/>
    <property type="match status" value="1"/>
</dbReference>